<feature type="domain" description="Anoctamin dimerisation" evidence="1">
    <location>
        <begin position="33"/>
        <end position="77"/>
    </location>
</feature>
<sequence>MKSVSTKLWTKVTGIAKRIYTPFQLNEDQVPHIKRRFDIPEDRDTFFDNATRSRIVNFILRRKSFSTDKNDAYSFGKYKM</sequence>
<protein>
    <recommendedName>
        <fullName evidence="1">Anoctamin dimerisation domain-containing protein</fullName>
    </recommendedName>
</protein>
<dbReference type="GO" id="GO:0046983">
    <property type="term" value="F:protein dimerization activity"/>
    <property type="evidence" value="ECO:0007669"/>
    <property type="project" value="InterPro"/>
</dbReference>
<feature type="non-terminal residue" evidence="2">
    <location>
        <position position="1"/>
    </location>
</feature>
<evidence type="ECO:0000313" key="2">
    <source>
        <dbReference type="EMBL" id="OPL21058.1"/>
    </source>
</evidence>
<reference evidence="2 3" key="1">
    <citation type="journal article" date="2016" name="PLoS ONE">
        <title>A First Insight into the Genome of the Filter-Feeder Mussel Mytilus galloprovincialis.</title>
        <authorList>
            <person name="Murgarella M."/>
            <person name="Puiu D."/>
            <person name="Novoa B."/>
            <person name="Figueras A."/>
            <person name="Posada D."/>
            <person name="Canchaya C."/>
        </authorList>
    </citation>
    <scope>NUCLEOTIDE SEQUENCE [LARGE SCALE GENOMIC DNA]</scope>
    <source>
        <tissue evidence="2">Muscle</tissue>
    </source>
</reference>
<evidence type="ECO:0000259" key="1">
    <source>
        <dbReference type="Pfam" id="PF16178"/>
    </source>
</evidence>
<name>A0A409VAV8_MYTGA</name>
<gene>
    <name evidence="2" type="ORF">AM593_00294</name>
</gene>
<dbReference type="Pfam" id="PF16178">
    <property type="entry name" value="Anoct_dimer"/>
    <property type="match status" value="1"/>
</dbReference>
<dbReference type="InterPro" id="IPR032394">
    <property type="entry name" value="Anoct_dimer"/>
</dbReference>
<feature type="non-terminal residue" evidence="2">
    <location>
        <position position="80"/>
    </location>
</feature>
<dbReference type="EMBL" id="KV595659">
    <property type="protein sequence ID" value="OPL21058.1"/>
    <property type="molecule type" value="Genomic_DNA"/>
</dbReference>
<dbReference type="SMR" id="A0A409VAV8"/>
<organism evidence="2 3">
    <name type="scientific">Mytilus galloprovincialis</name>
    <name type="common">Mediterranean mussel</name>
    <dbReference type="NCBI Taxonomy" id="29158"/>
    <lineage>
        <taxon>Eukaryota</taxon>
        <taxon>Metazoa</taxon>
        <taxon>Spiralia</taxon>
        <taxon>Lophotrochozoa</taxon>
        <taxon>Mollusca</taxon>
        <taxon>Bivalvia</taxon>
        <taxon>Autobranchia</taxon>
        <taxon>Pteriomorphia</taxon>
        <taxon>Mytilida</taxon>
        <taxon>Mytiloidea</taxon>
        <taxon>Mytilidae</taxon>
        <taxon>Mytilinae</taxon>
        <taxon>Mytilus</taxon>
    </lineage>
</organism>
<dbReference type="Proteomes" id="UP000266721">
    <property type="component" value="Unassembled WGS sequence"/>
</dbReference>
<dbReference type="AlphaFoldDB" id="A0A409VAV8"/>
<keyword evidence="3" id="KW-1185">Reference proteome</keyword>
<evidence type="ECO:0000313" key="3">
    <source>
        <dbReference type="Proteomes" id="UP000266721"/>
    </source>
</evidence>
<accession>A0A409VAV8</accession>
<proteinExistence type="predicted"/>